<dbReference type="GeneID" id="20040427"/>
<dbReference type="AlphaFoldDB" id="W6ZYU8"/>
<dbReference type="RefSeq" id="XP_008818947.1">
    <property type="nucleotide sequence ID" value="XM_008820725.1"/>
</dbReference>
<sequence>MKHTLDQFQGGRCQRKERYTCRHDKNKLYIHFSFLYQTLISGDVFGERIYNDHINVKLKEGTYSRQNTILLYGTQLKCDVDRKIKKKRGIIVHFTKGFSELRSPFSDREAPYH</sequence>
<gene>
    <name evidence="1" type="ORF">C922_05153</name>
</gene>
<evidence type="ECO:0000313" key="2">
    <source>
        <dbReference type="Proteomes" id="UP000030640"/>
    </source>
</evidence>
<keyword evidence="2" id="KW-1185">Reference proteome</keyword>
<evidence type="ECO:0000313" key="1">
    <source>
        <dbReference type="EMBL" id="EUD64465.1"/>
    </source>
</evidence>
<reference evidence="1 2" key="1">
    <citation type="submission" date="2013-02" db="EMBL/GenBank/DDBJ databases">
        <title>The Genome Sequence of Plasmodium inui San Antonio 1.</title>
        <authorList>
            <consortium name="The Broad Institute Genome Sequencing Platform"/>
            <consortium name="The Broad Institute Genome Sequencing Center for Infectious Disease"/>
            <person name="Neafsey D."/>
            <person name="Cheeseman I."/>
            <person name="Volkman S."/>
            <person name="Adams J."/>
            <person name="Walker B."/>
            <person name="Young S.K."/>
            <person name="Zeng Q."/>
            <person name="Gargeya S."/>
            <person name="Fitzgerald M."/>
            <person name="Haas B."/>
            <person name="Abouelleil A."/>
            <person name="Alvarado L."/>
            <person name="Arachchi H.M."/>
            <person name="Berlin A.M."/>
            <person name="Chapman S.B."/>
            <person name="Dewar J."/>
            <person name="Goldberg J."/>
            <person name="Griggs A."/>
            <person name="Gujja S."/>
            <person name="Hansen M."/>
            <person name="Howarth C."/>
            <person name="Imamovic A."/>
            <person name="Larimer J."/>
            <person name="McCowan C."/>
            <person name="Murphy C."/>
            <person name="Neiman D."/>
            <person name="Pearson M."/>
            <person name="Priest M."/>
            <person name="Roberts A."/>
            <person name="Saif S."/>
            <person name="Shea T."/>
            <person name="Sisk P."/>
            <person name="Sykes S."/>
            <person name="Wortman J."/>
            <person name="Nusbaum C."/>
            <person name="Birren B."/>
        </authorList>
    </citation>
    <scope>NUCLEOTIDE SEQUENCE [LARGE SCALE GENOMIC DNA]</scope>
    <source>
        <strain evidence="1 2">San Antonio 1</strain>
    </source>
</reference>
<protein>
    <submittedName>
        <fullName evidence="1">Uncharacterized protein</fullName>
    </submittedName>
</protein>
<dbReference type="VEuPathDB" id="PlasmoDB:C922_05153"/>
<dbReference type="EMBL" id="KI965500">
    <property type="protein sequence ID" value="EUD64465.1"/>
    <property type="molecule type" value="Genomic_DNA"/>
</dbReference>
<dbReference type="Proteomes" id="UP000030640">
    <property type="component" value="Unassembled WGS sequence"/>
</dbReference>
<accession>W6ZYU8</accession>
<proteinExistence type="predicted"/>
<organism evidence="1 2">
    <name type="scientific">Plasmodium inui San Antonio 1</name>
    <dbReference type="NCBI Taxonomy" id="1237626"/>
    <lineage>
        <taxon>Eukaryota</taxon>
        <taxon>Sar</taxon>
        <taxon>Alveolata</taxon>
        <taxon>Apicomplexa</taxon>
        <taxon>Aconoidasida</taxon>
        <taxon>Haemosporida</taxon>
        <taxon>Plasmodiidae</taxon>
        <taxon>Plasmodium</taxon>
        <taxon>Plasmodium (Plasmodium)</taxon>
    </lineage>
</organism>
<name>W6ZYU8_9APIC</name>